<reference evidence="1 2" key="1">
    <citation type="journal article" date="2022" name="Allergy">
        <title>Genome assembly and annotation of Periplaneta americana reveal a comprehensive cockroach allergen profile.</title>
        <authorList>
            <person name="Wang L."/>
            <person name="Xiong Q."/>
            <person name="Saelim N."/>
            <person name="Wang L."/>
            <person name="Nong W."/>
            <person name="Wan A.T."/>
            <person name="Shi M."/>
            <person name="Liu X."/>
            <person name="Cao Q."/>
            <person name="Hui J.H.L."/>
            <person name="Sookrung N."/>
            <person name="Leung T.F."/>
            <person name="Tungtrongchitr A."/>
            <person name="Tsui S.K.W."/>
        </authorList>
    </citation>
    <scope>NUCLEOTIDE SEQUENCE [LARGE SCALE GENOMIC DNA]</scope>
    <source>
        <strain evidence="1">PWHHKU_190912</strain>
    </source>
</reference>
<gene>
    <name evidence="1" type="ORF">ANN_22097</name>
</gene>
<evidence type="ECO:0000313" key="2">
    <source>
        <dbReference type="Proteomes" id="UP001148838"/>
    </source>
</evidence>
<accession>A0ABQ8S7H6</accession>
<keyword evidence="2" id="KW-1185">Reference proteome</keyword>
<name>A0ABQ8S7H6_PERAM</name>
<protein>
    <submittedName>
        <fullName evidence="1">Uncharacterized protein</fullName>
    </submittedName>
</protein>
<comment type="caution">
    <text evidence="1">The sequence shown here is derived from an EMBL/GenBank/DDBJ whole genome shotgun (WGS) entry which is preliminary data.</text>
</comment>
<sequence length="155" mass="17169">MFNSLPEDIKNHSQNPALFQEYVPKIFDTDLCTPTMIPINIESISGTLCTRTAEEAALHVAHAYGEVLLEHHYHHVSCADKNYAEHYSKIMEVIDAVDSTDSSAVTAVKSLPSEQLLEDIVFTDSNLKIVPKSITLLESSKLQLSEALNIVDKVS</sequence>
<proteinExistence type="predicted"/>
<organism evidence="1 2">
    <name type="scientific">Periplaneta americana</name>
    <name type="common">American cockroach</name>
    <name type="synonym">Blatta americana</name>
    <dbReference type="NCBI Taxonomy" id="6978"/>
    <lineage>
        <taxon>Eukaryota</taxon>
        <taxon>Metazoa</taxon>
        <taxon>Ecdysozoa</taxon>
        <taxon>Arthropoda</taxon>
        <taxon>Hexapoda</taxon>
        <taxon>Insecta</taxon>
        <taxon>Pterygota</taxon>
        <taxon>Neoptera</taxon>
        <taxon>Polyneoptera</taxon>
        <taxon>Dictyoptera</taxon>
        <taxon>Blattodea</taxon>
        <taxon>Blattoidea</taxon>
        <taxon>Blattidae</taxon>
        <taxon>Blattinae</taxon>
        <taxon>Periplaneta</taxon>
    </lineage>
</organism>
<dbReference type="Proteomes" id="UP001148838">
    <property type="component" value="Unassembled WGS sequence"/>
</dbReference>
<dbReference type="EMBL" id="JAJSOF020000033">
    <property type="protein sequence ID" value="KAJ4429893.1"/>
    <property type="molecule type" value="Genomic_DNA"/>
</dbReference>
<evidence type="ECO:0000313" key="1">
    <source>
        <dbReference type="EMBL" id="KAJ4429893.1"/>
    </source>
</evidence>